<proteinExistence type="predicted"/>
<dbReference type="PANTHER" id="PTHR34580:SF1">
    <property type="entry name" value="PROTEIN PAFC"/>
    <property type="match status" value="1"/>
</dbReference>
<evidence type="ECO:0000313" key="3">
    <source>
        <dbReference type="Proteomes" id="UP000703893"/>
    </source>
</evidence>
<dbReference type="InterPro" id="IPR026881">
    <property type="entry name" value="WYL_dom"/>
</dbReference>
<comment type="caution">
    <text evidence="2">The sequence shown here is derived from an EMBL/GenBank/DDBJ whole genome shotgun (WGS) entry which is preliminary data.</text>
</comment>
<organism evidence="2 3">
    <name type="scientific">Candidatus Tanganyikabacteria bacterium</name>
    <dbReference type="NCBI Taxonomy" id="2961651"/>
    <lineage>
        <taxon>Bacteria</taxon>
        <taxon>Bacillati</taxon>
        <taxon>Candidatus Sericytochromatia</taxon>
        <taxon>Candidatus Tanganyikabacteria</taxon>
    </lineage>
</organism>
<gene>
    <name evidence="2" type="ORF">FJZ00_07730</name>
</gene>
<dbReference type="Proteomes" id="UP000703893">
    <property type="component" value="Unassembled WGS sequence"/>
</dbReference>
<dbReference type="Pfam" id="PF13280">
    <property type="entry name" value="WYL"/>
    <property type="match status" value="1"/>
</dbReference>
<sequence length="196" mass="22468">MSEPSRIPLRLSLDEAVILLVGVRLLGEMVESIEINGMSHERLIPSLVDKLGQVVPDDLSKMTQEIVEDILVSNIEELSGGSNTRQAQDDEEEYPSPMYNIETTLPVLMEAIEKGVSIDVSYYSMANEEMRRQRLDPYGIKQVGDLYWLVAYNHEREEKGVYRIDRIKDLNKTERKFQRPSAFRIDEFFAGEPDDA</sequence>
<evidence type="ECO:0000313" key="2">
    <source>
        <dbReference type="EMBL" id="MBM3275027.1"/>
    </source>
</evidence>
<feature type="domain" description="WYL" evidence="1">
    <location>
        <begin position="104"/>
        <end position="170"/>
    </location>
</feature>
<evidence type="ECO:0000259" key="1">
    <source>
        <dbReference type="Pfam" id="PF13280"/>
    </source>
</evidence>
<dbReference type="AlphaFoldDB" id="A0A938BJ66"/>
<dbReference type="EMBL" id="VGJX01000416">
    <property type="protein sequence ID" value="MBM3275027.1"/>
    <property type="molecule type" value="Genomic_DNA"/>
</dbReference>
<dbReference type="PROSITE" id="PS52050">
    <property type="entry name" value="WYL"/>
    <property type="match status" value="1"/>
</dbReference>
<reference evidence="2 3" key="1">
    <citation type="submission" date="2019-03" db="EMBL/GenBank/DDBJ databases">
        <title>Lake Tanganyika Metagenome-Assembled Genomes (MAGs).</title>
        <authorList>
            <person name="Tran P."/>
        </authorList>
    </citation>
    <scope>NUCLEOTIDE SEQUENCE [LARGE SCALE GENOMIC DNA]</scope>
    <source>
        <strain evidence="2">K_DeepCast_65m_m2_236</strain>
    </source>
</reference>
<protein>
    <submittedName>
        <fullName evidence="2">WYL domain-containing protein</fullName>
    </submittedName>
</protein>
<dbReference type="InterPro" id="IPR051534">
    <property type="entry name" value="CBASS_pafABC_assoc_protein"/>
</dbReference>
<dbReference type="PANTHER" id="PTHR34580">
    <property type="match status" value="1"/>
</dbReference>
<name>A0A938BJ66_9BACT</name>
<accession>A0A938BJ66</accession>